<keyword evidence="16" id="KW-0175">Coiled coil</keyword>
<accession>A0A9D2UIW6</accession>
<dbReference type="PANTHER" id="PTHR32309">
    <property type="entry name" value="TYROSINE-PROTEIN KINASE"/>
    <property type="match status" value="1"/>
</dbReference>
<dbReference type="GO" id="GO:0004715">
    <property type="term" value="F:non-membrane spanning protein tyrosine kinase activity"/>
    <property type="evidence" value="ECO:0007669"/>
    <property type="project" value="UniProtKB-EC"/>
</dbReference>
<dbReference type="EMBL" id="DWUP01000133">
    <property type="protein sequence ID" value="HJD53265.1"/>
    <property type="molecule type" value="Genomic_DNA"/>
</dbReference>
<keyword evidence="10" id="KW-0418">Kinase</keyword>
<dbReference type="Pfam" id="PF13614">
    <property type="entry name" value="AAA_31"/>
    <property type="match status" value="1"/>
</dbReference>
<evidence type="ECO:0000256" key="3">
    <source>
        <dbReference type="ARBA" id="ARBA00008883"/>
    </source>
</evidence>
<keyword evidence="6" id="KW-0997">Cell inner membrane</keyword>
<evidence type="ECO:0000256" key="2">
    <source>
        <dbReference type="ARBA" id="ARBA00007316"/>
    </source>
</evidence>
<evidence type="ECO:0000256" key="4">
    <source>
        <dbReference type="ARBA" id="ARBA00011903"/>
    </source>
</evidence>
<evidence type="ECO:0000256" key="14">
    <source>
        <dbReference type="ARBA" id="ARBA00023137"/>
    </source>
</evidence>
<dbReference type="EC" id="2.7.10.2" evidence="4"/>
<feature type="transmembrane region" description="Helical" evidence="17">
    <location>
        <begin position="496"/>
        <end position="515"/>
    </location>
</feature>
<gene>
    <name evidence="21" type="ORF">IAA93_06035</name>
</gene>
<dbReference type="InterPro" id="IPR003856">
    <property type="entry name" value="LPS_length_determ_N"/>
</dbReference>
<keyword evidence="5" id="KW-1003">Cell membrane</keyword>
<dbReference type="Proteomes" id="UP000787625">
    <property type="component" value="Unassembled WGS sequence"/>
</dbReference>
<evidence type="ECO:0000259" key="20">
    <source>
        <dbReference type="Pfam" id="PF13807"/>
    </source>
</evidence>
<comment type="similarity">
    <text evidence="3">Belongs to the etk/wzc family.</text>
</comment>
<comment type="catalytic activity">
    <reaction evidence="15">
        <text>L-tyrosyl-[protein] + ATP = O-phospho-L-tyrosyl-[protein] + ADP + H(+)</text>
        <dbReference type="Rhea" id="RHEA:10596"/>
        <dbReference type="Rhea" id="RHEA-COMP:10136"/>
        <dbReference type="Rhea" id="RHEA-COMP:20101"/>
        <dbReference type="ChEBI" id="CHEBI:15378"/>
        <dbReference type="ChEBI" id="CHEBI:30616"/>
        <dbReference type="ChEBI" id="CHEBI:46858"/>
        <dbReference type="ChEBI" id="CHEBI:61978"/>
        <dbReference type="ChEBI" id="CHEBI:456216"/>
        <dbReference type="EC" id="2.7.10.2"/>
    </reaction>
</comment>
<keyword evidence="9" id="KW-0547">Nucleotide-binding</keyword>
<feature type="transmembrane region" description="Helical" evidence="17">
    <location>
        <begin position="20"/>
        <end position="41"/>
    </location>
</feature>
<keyword evidence="11" id="KW-0067">ATP-binding</keyword>
<protein>
    <recommendedName>
        <fullName evidence="4">non-specific protein-tyrosine kinase</fullName>
        <ecNumber evidence="4">2.7.10.2</ecNumber>
    </recommendedName>
</protein>
<proteinExistence type="inferred from homology"/>
<dbReference type="InterPro" id="IPR050445">
    <property type="entry name" value="Bact_polysacc_biosynth/exp"/>
</dbReference>
<feature type="coiled-coil region" evidence="16">
    <location>
        <begin position="272"/>
        <end position="299"/>
    </location>
</feature>
<evidence type="ECO:0000256" key="1">
    <source>
        <dbReference type="ARBA" id="ARBA00004429"/>
    </source>
</evidence>
<evidence type="ECO:0000256" key="16">
    <source>
        <dbReference type="SAM" id="Coils"/>
    </source>
</evidence>
<dbReference type="SUPFAM" id="SSF52540">
    <property type="entry name" value="P-loop containing nucleoside triphosphate hydrolases"/>
    <property type="match status" value="1"/>
</dbReference>
<feature type="domain" description="Tyrosine-protein kinase G-rich" evidence="20">
    <location>
        <begin position="438"/>
        <end position="517"/>
    </location>
</feature>
<keyword evidence="14" id="KW-0829">Tyrosine-protein kinase</keyword>
<dbReference type="InterPro" id="IPR032807">
    <property type="entry name" value="GNVR"/>
</dbReference>
<dbReference type="GO" id="GO:0005886">
    <property type="term" value="C:plasma membrane"/>
    <property type="evidence" value="ECO:0007669"/>
    <property type="project" value="UniProtKB-SubCell"/>
</dbReference>
<dbReference type="Pfam" id="PF13807">
    <property type="entry name" value="GNVR"/>
    <property type="match status" value="1"/>
</dbReference>
<evidence type="ECO:0000256" key="11">
    <source>
        <dbReference type="ARBA" id="ARBA00022840"/>
    </source>
</evidence>
<comment type="similarity">
    <text evidence="2">Belongs to the CpsD/CapB family.</text>
</comment>
<evidence type="ECO:0000256" key="5">
    <source>
        <dbReference type="ARBA" id="ARBA00022475"/>
    </source>
</evidence>
<reference evidence="21" key="1">
    <citation type="journal article" date="2021" name="PeerJ">
        <title>Extensive microbial diversity within the chicken gut microbiome revealed by metagenomics and culture.</title>
        <authorList>
            <person name="Gilroy R."/>
            <person name="Ravi A."/>
            <person name="Getino M."/>
            <person name="Pursley I."/>
            <person name="Horton D.L."/>
            <person name="Alikhan N.F."/>
            <person name="Baker D."/>
            <person name="Gharbi K."/>
            <person name="Hall N."/>
            <person name="Watson M."/>
            <person name="Adriaenssens E.M."/>
            <person name="Foster-Nyarko E."/>
            <person name="Jarju S."/>
            <person name="Secka A."/>
            <person name="Antonio M."/>
            <person name="Oren A."/>
            <person name="Chaudhuri R.R."/>
            <person name="La Ragione R."/>
            <person name="Hildebrand F."/>
            <person name="Pallen M.J."/>
        </authorList>
    </citation>
    <scope>NUCLEOTIDE SEQUENCE</scope>
    <source>
        <strain evidence="21">MalCec1-1739</strain>
    </source>
</reference>
<dbReference type="PANTHER" id="PTHR32309:SF13">
    <property type="entry name" value="FERRIC ENTEROBACTIN TRANSPORT PROTEIN FEPE"/>
    <property type="match status" value="1"/>
</dbReference>
<dbReference type="Pfam" id="PF02706">
    <property type="entry name" value="Wzz"/>
    <property type="match status" value="1"/>
</dbReference>
<dbReference type="GO" id="GO:0005524">
    <property type="term" value="F:ATP binding"/>
    <property type="evidence" value="ECO:0007669"/>
    <property type="project" value="UniProtKB-KW"/>
</dbReference>
<keyword evidence="8 17" id="KW-0812">Transmembrane</keyword>
<evidence type="ECO:0000259" key="19">
    <source>
        <dbReference type="Pfam" id="PF13614"/>
    </source>
</evidence>
<evidence type="ECO:0000256" key="9">
    <source>
        <dbReference type="ARBA" id="ARBA00022741"/>
    </source>
</evidence>
<name>A0A9D2UIW6_9BACT</name>
<keyword evidence="7 21" id="KW-0808">Transferase</keyword>
<evidence type="ECO:0000256" key="12">
    <source>
        <dbReference type="ARBA" id="ARBA00022989"/>
    </source>
</evidence>
<dbReference type="InterPro" id="IPR005702">
    <property type="entry name" value="Wzc-like_C"/>
</dbReference>
<dbReference type="InterPro" id="IPR025669">
    <property type="entry name" value="AAA_dom"/>
</dbReference>
<evidence type="ECO:0000256" key="8">
    <source>
        <dbReference type="ARBA" id="ARBA00022692"/>
    </source>
</evidence>
<evidence type="ECO:0000313" key="22">
    <source>
        <dbReference type="Proteomes" id="UP000787625"/>
    </source>
</evidence>
<evidence type="ECO:0000256" key="6">
    <source>
        <dbReference type="ARBA" id="ARBA00022519"/>
    </source>
</evidence>
<reference evidence="21" key="2">
    <citation type="submission" date="2021-04" db="EMBL/GenBank/DDBJ databases">
        <authorList>
            <person name="Gilroy R."/>
        </authorList>
    </citation>
    <scope>NUCLEOTIDE SEQUENCE</scope>
    <source>
        <strain evidence="21">MalCec1-1739</strain>
    </source>
</reference>
<keyword evidence="12 17" id="KW-1133">Transmembrane helix</keyword>
<evidence type="ECO:0000256" key="10">
    <source>
        <dbReference type="ARBA" id="ARBA00022777"/>
    </source>
</evidence>
<feature type="domain" description="Polysaccharide chain length determinant N-terminal" evidence="18">
    <location>
        <begin position="9"/>
        <end position="107"/>
    </location>
</feature>
<sequence length="757" mass="85270">MSNSYKQSNIVELVVSYVKHWKLFVLSFVICVGLAGAYILVKNPEFRINANILIKEDSKSGMSGLASSMMKTGIPFGDVLSVGGSAVDDEIEIINSYSILRETVKDLGLNVSCSSGLIKKTNYYQDSPLRITPANPDMPDTLRYTIEMKVTVDKQENVKVKAYYDGDLVGSVKSQFPAKLTTVFGDFLIEKTKFYDGDKNRKFKVYYSGYGSSTEALMRNVEISIASKKANVVNLFIDDEIPDRGKDILNSIIKNYNLYGIDEKNVTAVRTAEFLQQRIDLMAEDLSAVEREVEKYKEDNQLTDIGSEARIILEKSSDFKERLISAETQFSVISIIEDFLQAPENRYAVVPMSLGIEEESAVESLLAYNELLMERLKLLRSTNPGNPIIESMNEQVDATRQSVLMTIQSIKRGIEYARNDLREQEKTFNDRIKGMPKQEREYIAIKRQQEIKQALYLYLLQQQEDNALKLALENPKAQIIDNAYVNSRPVKPMKKLIAAAALLFTIILPIVYLYVRKTLNRKFHNARQLGNYTMLDVYMDIHSSCSPRLFTGQTETVDEDMRDLRSMVFRAMDNDIEHKVATVTSVMKGEGKTFVASNLALSVAMLGKKVLLIDANLRNSSLSTDILNAPAKGLTQVIQGQSDYKSVIQESSWHENLYVLPAGDVRSNAAEVLLSSAFSSLVNELESLYDFIVIDSANLYDYSDTMPLLHLNDLTIVVTRAGFSDKDTMEYIETLVNKEVISNYICIVNDVVQTSGR</sequence>
<evidence type="ECO:0000256" key="17">
    <source>
        <dbReference type="SAM" id="Phobius"/>
    </source>
</evidence>
<evidence type="ECO:0000313" key="21">
    <source>
        <dbReference type="EMBL" id="HJD53265.1"/>
    </source>
</evidence>
<evidence type="ECO:0000256" key="13">
    <source>
        <dbReference type="ARBA" id="ARBA00023136"/>
    </source>
</evidence>
<comment type="subcellular location">
    <subcellularLocation>
        <location evidence="1">Cell inner membrane</location>
        <topology evidence="1">Multi-pass membrane protein</topology>
    </subcellularLocation>
</comment>
<dbReference type="AlphaFoldDB" id="A0A9D2UIW6"/>
<dbReference type="CDD" id="cd05387">
    <property type="entry name" value="BY-kinase"/>
    <property type="match status" value="1"/>
</dbReference>
<organism evidence="21 22">
    <name type="scientific">Candidatus Avibacteroides avistercoris</name>
    <dbReference type="NCBI Taxonomy" id="2840690"/>
    <lineage>
        <taxon>Bacteria</taxon>
        <taxon>Pseudomonadati</taxon>
        <taxon>Bacteroidota</taxon>
        <taxon>Bacteroidia</taxon>
        <taxon>Bacteroidales</taxon>
        <taxon>Bacteroidaceae</taxon>
        <taxon>Bacteroidaceae incertae sedis</taxon>
        <taxon>Candidatus Avibacteroides</taxon>
    </lineage>
</organism>
<dbReference type="NCBIfam" id="TIGR01007">
    <property type="entry name" value="eps_fam"/>
    <property type="match status" value="1"/>
</dbReference>
<evidence type="ECO:0000256" key="15">
    <source>
        <dbReference type="ARBA" id="ARBA00051245"/>
    </source>
</evidence>
<evidence type="ECO:0000256" key="7">
    <source>
        <dbReference type="ARBA" id="ARBA00022679"/>
    </source>
</evidence>
<evidence type="ECO:0000259" key="18">
    <source>
        <dbReference type="Pfam" id="PF02706"/>
    </source>
</evidence>
<dbReference type="InterPro" id="IPR027417">
    <property type="entry name" value="P-loop_NTPase"/>
</dbReference>
<dbReference type="Gene3D" id="3.40.50.300">
    <property type="entry name" value="P-loop containing nucleotide triphosphate hydrolases"/>
    <property type="match status" value="1"/>
</dbReference>
<comment type="caution">
    <text evidence="21">The sequence shown here is derived from an EMBL/GenBank/DDBJ whole genome shotgun (WGS) entry which is preliminary data.</text>
</comment>
<keyword evidence="13 17" id="KW-0472">Membrane</keyword>
<feature type="domain" description="AAA" evidence="19">
    <location>
        <begin position="588"/>
        <end position="723"/>
    </location>
</feature>